<sequence>MSNESPYKQLRDRIVGQTYPPGTELIPATVGVELGVSRTPVREALHRLEYEGLVVQAPRGYRVRERTGEELLEIFDARIALESAVAFSAATRRSEIDLARLTRMFETAIAASDPETSLRQHSDWHHALRAAAHNRTIEELMDRLDAQMAVYETERSQSPDNLAQIENEHRDILAAVVAGDAEAARTAMIAHQVRTRDLRITAAAAREA</sequence>
<gene>
    <name evidence="5" type="ORF">ACFYXQ_08705</name>
</gene>
<dbReference type="SMART" id="SM00895">
    <property type="entry name" value="FCD"/>
    <property type="match status" value="1"/>
</dbReference>
<protein>
    <submittedName>
        <fullName evidence="5">GntR family transcriptional regulator</fullName>
    </submittedName>
</protein>
<dbReference type="Pfam" id="PF07729">
    <property type="entry name" value="FCD"/>
    <property type="match status" value="1"/>
</dbReference>
<comment type="caution">
    <text evidence="5">The sequence shown here is derived from an EMBL/GenBank/DDBJ whole genome shotgun (WGS) entry which is preliminary data.</text>
</comment>
<dbReference type="InterPro" id="IPR036390">
    <property type="entry name" value="WH_DNA-bd_sf"/>
</dbReference>
<evidence type="ECO:0000313" key="5">
    <source>
        <dbReference type="EMBL" id="MFF3567849.1"/>
    </source>
</evidence>
<dbReference type="InterPro" id="IPR000524">
    <property type="entry name" value="Tscrpt_reg_HTH_GntR"/>
</dbReference>
<evidence type="ECO:0000256" key="3">
    <source>
        <dbReference type="ARBA" id="ARBA00023163"/>
    </source>
</evidence>
<dbReference type="Gene3D" id="1.20.120.530">
    <property type="entry name" value="GntR ligand-binding domain-like"/>
    <property type="match status" value="1"/>
</dbReference>
<name>A0ABW6RV24_9NOCA</name>
<evidence type="ECO:0000259" key="4">
    <source>
        <dbReference type="PROSITE" id="PS50949"/>
    </source>
</evidence>
<dbReference type="SUPFAM" id="SSF48008">
    <property type="entry name" value="GntR ligand-binding domain-like"/>
    <property type="match status" value="1"/>
</dbReference>
<evidence type="ECO:0000313" key="6">
    <source>
        <dbReference type="Proteomes" id="UP001601992"/>
    </source>
</evidence>
<dbReference type="Pfam" id="PF00392">
    <property type="entry name" value="GntR"/>
    <property type="match status" value="1"/>
</dbReference>
<keyword evidence="2" id="KW-0238">DNA-binding</keyword>
<evidence type="ECO:0000256" key="2">
    <source>
        <dbReference type="ARBA" id="ARBA00023125"/>
    </source>
</evidence>
<organism evidence="5 6">
    <name type="scientific">Nocardia jiangxiensis</name>
    <dbReference type="NCBI Taxonomy" id="282685"/>
    <lineage>
        <taxon>Bacteria</taxon>
        <taxon>Bacillati</taxon>
        <taxon>Actinomycetota</taxon>
        <taxon>Actinomycetes</taxon>
        <taxon>Mycobacteriales</taxon>
        <taxon>Nocardiaceae</taxon>
        <taxon>Nocardia</taxon>
    </lineage>
</organism>
<feature type="domain" description="HTH gntR-type" evidence="4">
    <location>
        <begin position="1"/>
        <end position="66"/>
    </location>
</feature>
<dbReference type="SUPFAM" id="SSF46785">
    <property type="entry name" value="Winged helix' DNA-binding domain"/>
    <property type="match status" value="1"/>
</dbReference>
<dbReference type="EMBL" id="JBIAQY010000002">
    <property type="protein sequence ID" value="MFF3567849.1"/>
    <property type="molecule type" value="Genomic_DNA"/>
</dbReference>
<dbReference type="RefSeq" id="WP_040831584.1">
    <property type="nucleotide sequence ID" value="NZ_JBIAQY010000002.1"/>
</dbReference>
<dbReference type="PANTHER" id="PTHR43537">
    <property type="entry name" value="TRANSCRIPTIONAL REGULATOR, GNTR FAMILY"/>
    <property type="match status" value="1"/>
</dbReference>
<dbReference type="PROSITE" id="PS50949">
    <property type="entry name" value="HTH_GNTR"/>
    <property type="match status" value="1"/>
</dbReference>
<keyword evidence="1" id="KW-0805">Transcription regulation</keyword>
<keyword evidence="3" id="KW-0804">Transcription</keyword>
<dbReference type="SMART" id="SM00345">
    <property type="entry name" value="HTH_GNTR"/>
    <property type="match status" value="1"/>
</dbReference>
<dbReference type="InterPro" id="IPR036388">
    <property type="entry name" value="WH-like_DNA-bd_sf"/>
</dbReference>
<proteinExistence type="predicted"/>
<dbReference type="PANTHER" id="PTHR43537:SF24">
    <property type="entry name" value="GLUCONATE OPERON TRANSCRIPTIONAL REPRESSOR"/>
    <property type="match status" value="1"/>
</dbReference>
<dbReference type="Proteomes" id="UP001601992">
    <property type="component" value="Unassembled WGS sequence"/>
</dbReference>
<dbReference type="Gene3D" id="1.10.10.10">
    <property type="entry name" value="Winged helix-like DNA-binding domain superfamily/Winged helix DNA-binding domain"/>
    <property type="match status" value="1"/>
</dbReference>
<dbReference type="InterPro" id="IPR011711">
    <property type="entry name" value="GntR_C"/>
</dbReference>
<dbReference type="InterPro" id="IPR008920">
    <property type="entry name" value="TF_FadR/GntR_C"/>
</dbReference>
<reference evidence="5 6" key="1">
    <citation type="submission" date="2024-10" db="EMBL/GenBank/DDBJ databases">
        <title>The Natural Products Discovery Center: Release of the First 8490 Sequenced Strains for Exploring Actinobacteria Biosynthetic Diversity.</title>
        <authorList>
            <person name="Kalkreuter E."/>
            <person name="Kautsar S.A."/>
            <person name="Yang D."/>
            <person name="Bader C.D."/>
            <person name="Teijaro C.N."/>
            <person name="Fluegel L."/>
            <person name="Davis C.M."/>
            <person name="Simpson J.R."/>
            <person name="Lauterbach L."/>
            <person name="Steele A.D."/>
            <person name="Gui C."/>
            <person name="Meng S."/>
            <person name="Li G."/>
            <person name="Viehrig K."/>
            <person name="Ye F."/>
            <person name="Su P."/>
            <person name="Kiefer A.F."/>
            <person name="Nichols A."/>
            <person name="Cepeda A.J."/>
            <person name="Yan W."/>
            <person name="Fan B."/>
            <person name="Jiang Y."/>
            <person name="Adhikari A."/>
            <person name="Zheng C.-J."/>
            <person name="Schuster L."/>
            <person name="Cowan T.M."/>
            <person name="Smanski M.J."/>
            <person name="Chevrette M.G."/>
            <person name="De Carvalho L.P.S."/>
            <person name="Shen B."/>
        </authorList>
    </citation>
    <scope>NUCLEOTIDE SEQUENCE [LARGE SCALE GENOMIC DNA]</scope>
    <source>
        <strain evidence="5 6">NPDC002593</strain>
    </source>
</reference>
<accession>A0ABW6RV24</accession>
<keyword evidence="6" id="KW-1185">Reference proteome</keyword>
<evidence type="ECO:0000256" key="1">
    <source>
        <dbReference type="ARBA" id="ARBA00023015"/>
    </source>
</evidence>